<dbReference type="SMART" id="SM00220">
    <property type="entry name" value="S_TKc"/>
    <property type="match status" value="1"/>
</dbReference>
<evidence type="ECO:0000313" key="2">
    <source>
        <dbReference type="EMBL" id="KAF8908495.1"/>
    </source>
</evidence>
<dbReference type="SUPFAM" id="SSF56112">
    <property type="entry name" value="Protein kinase-like (PK-like)"/>
    <property type="match status" value="1"/>
</dbReference>
<keyword evidence="2" id="KW-0808">Transferase</keyword>
<dbReference type="InterPro" id="IPR001245">
    <property type="entry name" value="Ser-Thr/Tyr_kinase_cat_dom"/>
</dbReference>
<dbReference type="InterPro" id="IPR000719">
    <property type="entry name" value="Prot_kinase_dom"/>
</dbReference>
<dbReference type="PROSITE" id="PS50011">
    <property type="entry name" value="PROTEIN_KINASE_DOM"/>
    <property type="match status" value="1"/>
</dbReference>
<evidence type="ECO:0000313" key="3">
    <source>
        <dbReference type="Proteomes" id="UP000724874"/>
    </source>
</evidence>
<dbReference type="InterPro" id="IPR011009">
    <property type="entry name" value="Kinase-like_dom_sf"/>
</dbReference>
<dbReference type="AlphaFoldDB" id="A0A9P5NVS8"/>
<organism evidence="2 3">
    <name type="scientific">Gymnopilus junonius</name>
    <name type="common">Spectacular rustgill mushroom</name>
    <name type="synonym">Gymnopilus spectabilis subsp. junonius</name>
    <dbReference type="NCBI Taxonomy" id="109634"/>
    <lineage>
        <taxon>Eukaryota</taxon>
        <taxon>Fungi</taxon>
        <taxon>Dikarya</taxon>
        <taxon>Basidiomycota</taxon>
        <taxon>Agaricomycotina</taxon>
        <taxon>Agaricomycetes</taxon>
        <taxon>Agaricomycetidae</taxon>
        <taxon>Agaricales</taxon>
        <taxon>Agaricineae</taxon>
        <taxon>Hymenogastraceae</taxon>
        <taxon>Gymnopilus</taxon>
    </lineage>
</organism>
<keyword evidence="3" id="KW-1185">Reference proteome</keyword>
<dbReference type="Pfam" id="PF07714">
    <property type="entry name" value="PK_Tyr_Ser-Thr"/>
    <property type="match status" value="1"/>
</dbReference>
<evidence type="ECO:0000259" key="1">
    <source>
        <dbReference type="PROSITE" id="PS50011"/>
    </source>
</evidence>
<dbReference type="Gene3D" id="1.10.510.10">
    <property type="entry name" value="Transferase(Phosphotransferase) domain 1"/>
    <property type="match status" value="1"/>
</dbReference>
<dbReference type="InterPro" id="IPR008266">
    <property type="entry name" value="Tyr_kinase_AS"/>
</dbReference>
<reference evidence="2" key="1">
    <citation type="submission" date="2020-11" db="EMBL/GenBank/DDBJ databases">
        <authorList>
            <consortium name="DOE Joint Genome Institute"/>
            <person name="Ahrendt S."/>
            <person name="Riley R."/>
            <person name="Andreopoulos W."/>
            <person name="LaButti K."/>
            <person name="Pangilinan J."/>
            <person name="Ruiz-duenas F.J."/>
            <person name="Barrasa J.M."/>
            <person name="Sanchez-Garcia M."/>
            <person name="Camarero S."/>
            <person name="Miyauchi S."/>
            <person name="Serrano A."/>
            <person name="Linde D."/>
            <person name="Babiker R."/>
            <person name="Drula E."/>
            <person name="Ayuso-Fernandez I."/>
            <person name="Pacheco R."/>
            <person name="Padilla G."/>
            <person name="Ferreira P."/>
            <person name="Barriuso J."/>
            <person name="Kellner H."/>
            <person name="Castanera R."/>
            <person name="Alfaro M."/>
            <person name="Ramirez L."/>
            <person name="Pisabarro A.G."/>
            <person name="Kuo A."/>
            <person name="Tritt A."/>
            <person name="Lipzen A."/>
            <person name="He G."/>
            <person name="Yan M."/>
            <person name="Ng V."/>
            <person name="Cullen D."/>
            <person name="Martin F."/>
            <person name="Rosso M.-N."/>
            <person name="Henrissat B."/>
            <person name="Hibbett D."/>
            <person name="Martinez A.T."/>
            <person name="Grigoriev I.V."/>
        </authorList>
    </citation>
    <scope>NUCLEOTIDE SEQUENCE</scope>
    <source>
        <strain evidence="2">AH 44721</strain>
    </source>
</reference>
<proteinExistence type="predicted"/>
<name>A0A9P5NVS8_GYMJU</name>
<dbReference type="Proteomes" id="UP000724874">
    <property type="component" value="Unassembled WGS sequence"/>
</dbReference>
<keyword evidence="2" id="KW-0418">Kinase</keyword>
<dbReference type="EMBL" id="JADNYJ010000011">
    <property type="protein sequence ID" value="KAF8908495.1"/>
    <property type="molecule type" value="Genomic_DNA"/>
</dbReference>
<dbReference type="PROSITE" id="PS00109">
    <property type="entry name" value="PROTEIN_KINASE_TYR"/>
    <property type="match status" value="1"/>
</dbReference>
<sequence length="423" mass="50014">MVLIQFDPGIIQFDRNDRWQWWDSMRSWFAERGYTLYDYLPDGDSDSKFAYWKPSRHCPGPIDFPYPYMGSDDDRTGYATGYGEGRVVFAQDNEGRHLAIKLLKGGSEEVKVSKLLKDESCLHDFELFPCVLPVLDLLPCEDHWFVVMPRWGEVDYTPWFSTMYHAVLHMRCLLKGLIFLQSRRIFHRDVAHRNILVNRLAYFRDRRKTFSMQFELEKEEKLRYALFDFDRAVLLDKETYGESPILPIHFVDRGFYIPPYERLLGYPDFDPFKYDVACLGIYFDETFGDHIPAAPLLAPLIDRMLTADIEKRFTASQALDFTEYILSNVSQTIPTYDKPRIWMGSYYDRDRWKDLPEDFVTTWASYRDNSFSGMTKFQIWFVLRGRIPAWYALHGCRCIHRAVSSIPKTTLRIFRNILSAFAR</sequence>
<protein>
    <submittedName>
        <fullName evidence="2">Kinase-like domain-containing protein</fullName>
    </submittedName>
</protein>
<dbReference type="GO" id="GO:0004672">
    <property type="term" value="F:protein kinase activity"/>
    <property type="evidence" value="ECO:0007669"/>
    <property type="project" value="InterPro"/>
</dbReference>
<dbReference type="GO" id="GO:0005524">
    <property type="term" value="F:ATP binding"/>
    <property type="evidence" value="ECO:0007669"/>
    <property type="project" value="InterPro"/>
</dbReference>
<dbReference type="OrthoDB" id="2722301at2759"/>
<accession>A0A9P5NVS8</accession>
<feature type="domain" description="Protein kinase" evidence="1">
    <location>
        <begin position="74"/>
        <end position="381"/>
    </location>
</feature>
<comment type="caution">
    <text evidence="2">The sequence shown here is derived from an EMBL/GenBank/DDBJ whole genome shotgun (WGS) entry which is preliminary data.</text>
</comment>
<gene>
    <name evidence="2" type="ORF">CPB84DRAFT_1724924</name>
</gene>